<dbReference type="RefSeq" id="XP_018038367.1">
    <property type="nucleotide sequence ID" value="XM_018181835.1"/>
</dbReference>
<proteinExistence type="predicted"/>
<organism evidence="2 3">
    <name type="scientific">Paraphaeosphaeria sporulosa</name>
    <dbReference type="NCBI Taxonomy" id="1460663"/>
    <lineage>
        <taxon>Eukaryota</taxon>
        <taxon>Fungi</taxon>
        <taxon>Dikarya</taxon>
        <taxon>Ascomycota</taxon>
        <taxon>Pezizomycotina</taxon>
        <taxon>Dothideomycetes</taxon>
        <taxon>Pleosporomycetidae</taxon>
        <taxon>Pleosporales</taxon>
        <taxon>Massarineae</taxon>
        <taxon>Didymosphaeriaceae</taxon>
        <taxon>Paraphaeosphaeria</taxon>
    </lineage>
</organism>
<accession>A0A177CM32</accession>
<protein>
    <submittedName>
        <fullName evidence="2">Uncharacterized protein</fullName>
    </submittedName>
</protein>
<name>A0A177CM32_9PLEO</name>
<feature type="chain" id="PRO_5008058364" evidence="1">
    <location>
        <begin position="18"/>
        <end position="116"/>
    </location>
</feature>
<gene>
    <name evidence="2" type="ORF">CC84DRAFT_1203503</name>
</gene>
<dbReference type="GeneID" id="28765321"/>
<dbReference type="STRING" id="1460663.A0A177CM32"/>
<evidence type="ECO:0000313" key="2">
    <source>
        <dbReference type="EMBL" id="OAG08002.1"/>
    </source>
</evidence>
<dbReference type="AlphaFoldDB" id="A0A177CM32"/>
<keyword evidence="3" id="KW-1185">Reference proteome</keyword>
<evidence type="ECO:0000313" key="3">
    <source>
        <dbReference type="Proteomes" id="UP000077069"/>
    </source>
</evidence>
<dbReference type="InParanoid" id="A0A177CM32"/>
<dbReference type="Proteomes" id="UP000077069">
    <property type="component" value="Unassembled WGS sequence"/>
</dbReference>
<keyword evidence="1" id="KW-0732">Signal</keyword>
<dbReference type="OrthoDB" id="2910287at2759"/>
<reference evidence="2 3" key="1">
    <citation type="submission" date="2016-05" db="EMBL/GenBank/DDBJ databases">
        <title>Comparative analysis of secretome profiles of manganese(II)-oxidizing ascomycete fungi.</title>
        <authorList>
            <consortium name="DOE Joint Genome Institute"/>
            <person name="Zeiner C.A."/>
            <person name="Purvine S.O."/>
            <person name="Zink E.M."/>
            <person name="Wu S."/>
            <person name="Pasa-Tolic L."/>
            <person name="Chaput D.L."/>
            <person name="Haridas S."/>
            <person name="Grigoriev I.V."/>
            <person name="Santelli C.M."/>
            <person name="Hansel C.M."/>
        </authorList>
    </citation>
    <scope>NUCLEOTIDE SEQUENCE [LARGE SCALE GENOMIC DNA]</scope>
    <source>
        <strain evidence="2 3">AP3s5-JAC2a</strain>
    </source>
</reference>
<feature type="signal peptide" evidence="1">
    <location>
        <begin position="1"/>
        <end position="17"/>
    </location>
</feature>
<evidence type="ECO:0000256" key="1">
    <source>
        <dbReference type="SAM" id="SignalP"/>
    </source>
</evidence>
<dbReference type="EMBL" id="KV441550">
    <property type="protein sequence ID" value="OAG08002.1"/>
    <property type="molecule type" value="Genomic_DNA"/>
</dbReference>
<sequence>MQLIVTTVLALLGAASAAPARNIQARDGITITFYPEANFGGEPTVVSDVVSNQCQQVPEGVTVGSVKVASGGLCRLTYSAPTCTLHGDVFVFPDTPAEDLTGETVTSFLCQTCTEC</sequence>